<proteinExistence type="inferred from homology"/>
<dbReference type="PANTHER" id="PTHR48047:SF118">
    <property type="entry name" value="HEXOSYLTRANSFERASE-RELATED"/>
    <property type="match status" value="1"/>
</dbReference>
<evidence type="ECO:0000256" key="3">
    <source>
        <dbReference type="ARBA" id="ARBA00022679"/>
    </source>
</evidence>
<dbReference type="InterPro" id="IPR002213">
    <property type="entry name" value="UDP_glucos_trans"/>
</dbReference>
<keyword evidence="2" id="KW-0328">Glycosyltransferase</keyword>
<sequence>MERYREDAISNIESWGIVVNSFDGGGPSSVSADEVLTWLDSCPGGSVVHVCFRSHAVLNQRQMDELAAGLERSGVRFILCTKQSSRGGHVAAGDVRAVPEDFEARVARRGLMIRGWAPQVAILRHRAVGTFLTHYGWNSMLEGLSAGAVMLTWPMGVEQFVNAKLLVDELGVGIRVGEGSEKILEAAELAFDQVIEGQSTPKDAINGGSSNNDLSDFMRCMDRQRRSKIQTF</sequence>
<dbReference type="FunFam" id="3.40.50.2000:FF:000056">
    <property type="entry name" value="Glycosyltransferase"/>
    <property type="match status" value="1"/>
</dbReference>
<dbReference type="AlphaFoldDB" id="A0ABD3LFK5"/>
<comment type="similarity">
    <text evidence="1">Belongs to the UDP-glycosyltransferase family.</text>
</comment>
<organism evidence="4 5">
    <name type="scientific">Eucalyptus globulus</name>
    <name type="common">Tasmanian blue gum</name>
    <dbReference type="NCBI Taxonomy" id="34317"/>
    <lineage>
        <taxon>Eukaryota</taxon>
        <taxon>Viridiplantae</taxon>
        <taxon>Streptophyta</taxon>
        <taxon>Embryophyta</taxon>
        <taxon>Tracheophyta</taxon>
        <taxon>Spermatophyta</taxon>
        <taxon>Magnoliopsida</taxon>
        <taxon>eudicotyledons</taxon>
        <taxon>Gunneridae</taxon>
        <taxon>Pentapetalae</taxon>
        <taxon>rosids</taxon>
        <taxon>malvids</taxon>
        <taxon>Myrtales</taxon>
        <taxon>Myrtaceae</taxon>
        <taxon>Myrtoideae</taxon>
        <taxon>Eucalypteae</taxon>
        <taxon>Eucalyptus</taxon>
    </lineage>
</organism>
<accession>A0ABD3LFK5</accession>
<dbReference type="SUPFAM" id="SSF53756">
    <property type="entry name" value="UDP-Glycosyltransferase/glycogen phosphorylase"/>
    <property type="match status" value="1"/>
</dbReference>
<evidence type="ECO:0000313" key="5">
    <source>
        <dbReference type="Proteomes" id="UP001634007"/>
    </source>
</evidence>
<dbReference type="Pfam" id="PF00201">
    <property type="entry name" value="UDPGT"/>
    <property type="match status" value="1"/>
</dbReference>
<evidence type="ECO:0000256" key="2">
    <source>
        <dbReference type="ARBA" id="ARBA00022676"/>
    </source>
</evidence>
<dbReference type="EMBL" id="JBJKBG010000002">
    <property type="protein sequence ID" value="KAL3748671.1"/>
    <property type="molecule type" value="Genomic_DNA"/>
</dbReference>
<dbReference type="Proteomes" id="UP001634007">
    <property type="component" value="Unassembled WGS sequence"/>
</dbReference>
<evidence type="ECO:0000313" key="4">
    <source>
        <dbReference type="EMBL" id="KAL3748671.1"/>
    </source>
</evidence>
<comment type="caution">
    <text evidence="4">The sequence shown here is derived from an EMBL/GenBank/DDBJ whole genome shotgun (WGS) entry which is preliminary data.</text>
</comment>
<name>A0ABD3LFK5_EUCGL</name>
<reference evidence="4 5" key="1">
    <citation type="submission" date="2024-11" db="EMBL/GenBank/DDBJ databases">
        <title>Chromosome-level genome assembly of Eucalyptus globulus Labill. provides insights into its genome evolution.</title>
        <authorList>
            <person name="Li X."/>
        </authorList>
    </citation>
    <scope>NUCLEOTIDE SEQUENCE [LARGE SCALE GENOMIC DNA]</scope>
    <source>
        <strain evidence="4">CL2024</strain>
        <tissue evidence="4">Fresh tender leaves</tissue>
    </source>
</reference>
<evidence type="ECO:0000256" key="1">
    <source>
        <dbReference type="ARBA" id="ARBA00009995"/>
    </source>
</evidence>
<protein>
    <submittedName>
        <fullName evidence="4">Uncharacterized protein</fullName>
    </submittedName>
</protein>
<keyword evidence="5" id="KW-1185">Reference proteome</keyword>
<gene>
    <name evidence="4" type="ORF">ACJRO7_009844</name>
</gene>
<dbReference type="Gene3D" id="3.40.50.2000">
    <property type="entry name" value="Glycogen Phosphorylase B"/>
    <property type="match status" value="1"/>
</dbReference>
<keyword evidence="3" id="KW-0808">Transferase</keyword>
<dbReference type="GO" id="GO:0008194">
    <property type="term" value="F:UDP-glycosyltransferase activity"/>
    <property type="evidence" value="ECO:0007669"/>
    <property type="project" value="UniProtKB-ARBA"/>
</dbReference>
<dbReference type="PANTHER" id="PTHR48047">
    <property type="entry name" value="GLYCOSYLTRANSFERASE"/>
    <property type="match status" value="1"/>
</dbReference>
<dbReference type="CDD" id="cd03784">
    <property type="entry name" value="GT1_Gtf-like"/>
    <property type="match status" value="1"/>
</dbReference>